<evidence type="ECO:0000313" key="1">
    <source>
        <dbReference type="EMBL" id="ADY01127.1"/>
    </source>
</evidence>
<proteinExistence type="predicted"/>
<dbReference type="GeneID" id="10288569"/>
<dbReference type="KEGG" id="vmo:VMUT_0917"/>
<dbReference type="HOGENOM" id="CLU_884607_0_0_2"/>
<dbReference type="RefSeq" id="WP_013604289.1">
    <property type="nucleotide sequence ID" value="NC_015151.1"/>
</dbReference>
<protein>
    <submittedName>
        <fullName evidence="1">Uncharacterized protein</fullName>
    </submittedName>
</protein>
<accession>F0QX09</accession>
<dbReference type="STRING" id="985053.VMUT_0917"/>
<sequence>MLLNYSSWTYAGKLQEDFTTNLKAINAIALLFNKQRIKLKITLSTLELILNLLGSSNPRLMPNEGERIIIIKDTEKSLLRDYNIDKYISLSSMRYGRDRTYIITIRTKSSLMTKLMVLCNRDCEYYVDEKVNTARNNSSTYFQLVLKAISILSNVFSIKTPRVVLTHNPTVYGKIMTINGDEVIALSIWDLLRIINAIIEVNPTVNSISNIIDTAVHEFLHYLLDKQYLVALTFMEMMKRIPSVVDDGIIHELIAWTLTPHVSRYVAECIKYGVTNKVNTGNDLVIQYPIKRRHLLTARRIINELLERLDGNCG</sequence>
<dbReference type="Proteomes" id="UP000007485">
    <property type="component" value="Chromosome"/>
</dbReference>
<dbReference type="EMBL" id="CP002529">
    <property type="protein sequence ID" value="ADY01127.1"/>
    <property type="molecule type" value="Genomic_DNA"/>
</dbReference>
<evidence type="ECO:0000313" key="2">
    <source>
        <dbReference type="Proteomes" id="UP000007485"/>
    </source>
</evidence>
<reference evidence="1 2" key="1">
    <citation type="journal article" date="2011" name="J. Bacteriol.">
        <title>Complete genome sequence of 'Vulcanisaeta moutnovskia' strain 768-28, a novel member of the hyperthermophilic crenarchaeal genus vulcanisaeta.</title>
        <authorList>
            <person name="Gumerov V.M."/>
            <person name="Mardanov A.V."/>
            <person name="Beletsky A.V."/>
            <person name="Prokofeva M.I."/>
            <person name="Bonch-Osmolovskaya E.A."/>
            <person name="Ravin N.V."/>
            <person name="Skryabin K.G."/>
        </authorList>
    </citation>
    <scope>NUCLEOTIDE SEQUENCE [LARGE SCALE GENOMIC DNA]</scope>
    <source>
        <strain evidence="1 2">768-28</strain>
    </source>
</reference>
<gene>
    <name evidence="1" type="ordered locus">VMUT_0917</name>
</gene>
<organism evidence="1 2">
    <name type="scientific">Vulcanisaeta moutnovskia (strain 768-28)</name>
    <dbReference type="NCBI Taxonomy" id="985053"/>
    <lineage>
        <taxon>Archaea</taxon>
        <taxon>Thermoproteota</taxon>
        <taxon>Thermoprotei</taxon>
        <taxon>Thermoproteales</taxon>
        <taxon>Thermoproteaceae</taxon>
        <taxon>Vulcanisaeta</taxon>
    </lineage>
</organism>
<dbReference type="AlphaFoldDB" id="F0QX09"/>
<keyword evidence="2" id="KW-1185">Reference proteome</keyword>
<dbReference type="eggNOG" id="arCOG13756">
    <property type="taxonomic scope" value="Archaea"/>
</dbReference>
<name>F0QX09_VULM7</name>